<evidence type="ECO:0000313" key="7">
    <source>
        <dbReference type="EMBL" id="TZE81373.1"/>
    </source>
</evidence>
<dbReference type="Gene3D" id="1.10.10.10">
    <property type="entry name" value="Winged helix-like DNA-binding domain superfamily/Winged helix DNA-binding domain"/>
    <property type="match status" value="1"/>
</dbReference>
<evidence type="ECO:0000256" key="4">
    <source>
        <dbReference type="ARBA" id="ARBA00023125"/>
    </source>
</evidence>
<dbReference type="Gene3D" id="1.10.8.60">
    <property type="match status" value="1"/>
</dbReference>
<evidence type="ECO:0000256" key="5">
    <source>
        <dbReference type="ARBA" id="ARBA00023163"/>
    </source>
</evidence>
<sequence length="664" mass="75247">MVAFLNKEVFMGVTVLSQGENTLKILIRQLRDFIGDSIEIKGLSVEGGIPDSLCDDLILISSDAVYNAVIGHIEEGTPIIVARRSINYKELSRLFAVPPGSRVLLVNDLEASTMETIELLKNLGFDYLSFIPYWPGRQISEGFDYVVTPGEPQLVPEGIRSFIDIGVRTLDISTIYELLQRFNLLNIKSNMVSVKYIKDIVEITREATYNSLQLEAVLNTIDEGIMVTGNNGYIELLNPVAKRFIGDIDLKSMPLQTIMARLGIRGGLLDGGVYNFNGREVVISSKRLGEMTLYALKDVSEIREMERKLRLKLAEHGNIAKYTVRDIVTESRSMTNTVKLAEKIAKSDSTVLILGESGTGKELVAQAIHNMSERKNMPFVAVNFASIPSNLLESELFGYEEGAFTGAKRGGKIGLFEEAHGGTIFLDEIGDAPLELQARLLRVLQEKQIRRVGGLKVIPIDVRVIAATNRELVKLIEAGKFREDLYYRLNVLLIRIPPLRERVEDIFPLIRHFMIKRGRHLRISREAMKLIEEYPWPGNVRELENVVEYLCTVKEDDLVEIDDLPQYMRPVHTEKTEIDRILSREDIYTDSIRVLNLLREKPMGRRTLFKELSDSGVYISEYRLRHIMKRLRDLGLIEIKRGIEGTEITEKGIKYLTDNSNGMK</sequence>
<dbReference type="InterPro" id="IPR025944">
    <property type="entry name" value="Sigma_54_int_dom_CS"/>
</dbReference>
<proteinExistence type="predicted"/>
<evidence type="ECO:0000313" key="8">
    <source>
        <dbReference type="Proteomes" id="UP000322976"/>
    </source>
</evidence>
<dbReference type="PROSITE" id="PS00675">
    <property type="entry name" value="SIGMA54_INTERACT_1"/>
    <property type="match status" value="1"/>
</dbReference>
<dbReference type="Pfam" id="PF08461">
    <property type="entry name" value="WHD_RNase_R"/>
    <property type="match status" value="1"/>
</dbReference>
<dbReference type="PROSITE" id="PS00676">
    <property type="entry name" value="SIGMA54_INTERACT_2"/>
    <property type="match status" value="1"/>
</dbReference>
<dbReference type="InterPro" id="IPR027417">
    <property type="entry name" value="P-loop_NTPase"/>
</dbReference>
<dbReference type="Gene3D" id="3.40.50.300">
    <property type="entry name" value="P-loop containing nucleotide triphosphate hydrolases"/>
    <property type="match status" value="1"/>
</dbReference>
<dbReference type="PROSITE" id="PS00688">
    <property type="entry name" value="SIGMA54_INTERACT_3"/>
    <property type="match status" value="1"/>
</dbReference>
<dbReference type="Pfam" id="PF25601">
    <property type="entry name" value="AAA_lid_14"/>
    <property type="match status" value="1"/>
</dbReference>
<comment type="caution">
    <text evidence="7">The sequence shown here is derived from an EMBL/GenBank/DDBJ whole genome shotgun (WGS) entry which is preliminary data.</text>
</comment>
<dbReference type="EMBL" id="VTPS01000014">
    <property type="protein sequence ID" value="TZE81373.1"/>
    <property type="molecule type" value="Genomic_DNA"/>
</dbReference>
<evidence type="ECO:0000256" key="1">
    <source>
        <dbReference type="ARBA" id="ARBA00022741"/>
    </source>
</evidence>
<keyword evidence="1" id="KW-0547">Nucleotide-binding</keyword>
<dbReference type="GO" id="GO:0005524">
    <property type="term" value="F:ATP binding"/>
    <property type="evidence" value="ECO:0007669"/>
    <property type="project" value="UniProtKB-KW"/>
</dbReference>
<dbReference type="SUPFAM" id="SSF46785">
    <property type="entry name" value="Winged helix' DNA-binding domain"/>
    <property type="match status" value="1"/>
</dbReference>
<dbReference type="GO" id="GO:0006355">
    <property type="term" value="P:regulation of DNA-templated transcription"/>
    <property type="evidence" value="ECO:0007669"/>
    <property type="project" value="InterPro"/>
</dbReference>
<organism evidence="7 8">
    <name type="scientific">Calorimonas adulescens</name>
    <dbReference type="NCBI Taxonomy" id="2606906"/>
    <lineage>
        <taxon>Bacteria</taxon>
        <taxon>Bacillati</taxon>
        <taxon>Bacillota</taxon>
        <taxon>Clostridia</taxon>
        <taxon>Thermoanaerobacterales</taxon>
        <taxon>Thermoanaerobacteraceae</taxon>
        <taxon>Calorimonas</taxon>
    </lineage>
</organism>
<reference evidence="7 8" key="1">
    <citation type="submission" date="2019-08" db="EMBL/GenBank/DDBJ databases">
        <title>Calorimonas adulescens gen. nov., sp. nov., an anaerobic thermophilic bacterium from Sakhalin hot spring.</title>
        <authorList>
            <person name="Khomyakova M.A."/>
            <person name="Merkel A.Y."/>
            <person name="Novikov A."/>
            <person name="Bonch-Osmolovskaya E.A."/>
            <person name="Slobodkin A.I."/>
        </authorList>
    </citation>
    <scope>NUCLEOTIDE SEQUENCE [LARGE SCALE GENOMIC DNA]</scope>
    <source>
        <strain evidence="7 8">A05MB</strain>
    </source>
</reference>
<dbReference type="InterPro" id="IPR025662">
    <property type="entry name" value="Sigma_54_int_dom_ATP-bd_1"/>
</dbReference>
<dbReference type="InterPro" id="IPR003593">
    <property type="entry name" value="AAA+_ATPase"/>
</dbReference>
<dbReference type="GO" id="GO:0003677">
    <property type="term" value="F:DNA binding"/>
    <property type="evidence" value="ECO:0007669"/>
    <property type="project" value="UniProtKB-KW"/>
</dbReference>
<dbReference type="InterPro" id="IPR036388">
    <property type="entry name" value="WH-like_DNA-bd_sf"/>
</dbReference>
<dbReference type="PANTHER" id="PTHR32071">
    <property type="entry name" value="TRANSCRIPTIONAL REGULATORY PROTEIN"/>
    <property type="match status" value="1"/>
</dbReference>
<dbReference type="Pfam" id="PF00158">
    <property type="entry name" value="Sigma54_activat"/>
    <property type="match status" value="1"/>
</dbReference>
<dbReference type="Proteomes" id="UP000322976">
    <property type="component" value="Unassembled WGS sequence"/>
</dbReference>
<name>A0A5D8QCW2_9THEO</name>
<evidence type="ECO:0000259" key="6">
    <source>
        <dbReference type="PROSITE" id="PS50045"/>
    </source>
</evidence>
<dbReference type="InterPro" id="IPR025943">
    <property type="entry name" value="Sigma_54_int_dom_ATP-bd_2"/>
</dbReference>
<protein>
    <submittedName>
        <fullName evidence="7">AAA domain-containing protein</fullName>
    </submittedName>
</protein>
<accession>A0A5D8QCW2</accession>
<dbReference type="InterPro" id="IPR002078">
    <property type="entry name" value="Sigma_54_int"/>
</dbReference>
<keyword evidence="5" id="KW-0804">Transcription</keyword>
<dbReference type="AlphaFoldDB" id="A0A5D8QCW2"/>
<keyword evidence="2" id="KW-0067">ATP-binding</keyword>
<feature type="domain" description="Sigma-54 factor interaction" evidence="6">
    <location>
        <begin position="327"/>
        <end position="552"/>
    </location>
</feature>
<evidence type="ECO:0000256" key="2">
    <source>
        <dbReference type="ARBA" id="ARBA00022840"/>
    </source>
</evidence>
<dbReference type="InterPro" id="IPR058031">
    <property type="entry name" value="AAA_lid_NorR"/>
</dbReference>
<keyword evidence="8" id="KW-1185">Reference proteome</keyword>
<dbReference type="InterPro" id="IPR013668">
    <property type="entry name" value="RNase_R_HTH_12"/>
</dbReference>
<keyword evidence="4" id="KW-0238">DNA-binding</keyword>
<dbReference type="InterPro" id="IPR036390">
    <property type="entry name" value="WH_DNA-bd_sf"/>
</dbReference>
<dbReference type="SUPFAM" id="SSF52540">
    <property type="entry name" value="P-loop containing nucleoside triphosphate hydrolases"/>
    <property type="match status" value="1"/>
</dbReference>
<keyword evidence="3" id="KW-0805">Transcription regulation</keyword>
<gene>
    <name evidence="7" type="ORF">FWJ32_09330</name>
</gene>
<dbReference type="SMART" id="SM00382">
    <property type="entry name" value="AAA"/>
    <property type="match status" value="1"/>
</dbReference>
<dbReference type="PANTHER" id="PTHR32071:SF57">
    <property type="entry name" value="C4-DICARBOXYLATE TRANSPORT TRANSCRIPTIONAL REGULATORY PROTEIN DCTD"/>
    <property type="match status" value="1"/>
</dbReference>
<dbReference type="FunFam" id="3.40.50.300:FF:000006">
    <property type="entry name" value="DNA-binding transcriptional regulator NtrC"/>
    <property type="match status" value="1"/>
</dbReference>
<dbReference type="CDD" id="cd00009">
    <property type="entry name" value="AAA"/>
    <property type="match status" value="1"/>
</dbReference>
<dbReference type="PROSITE" id="PS50045">
    <property type="entry name" value="SIGMA54_INTERACT_4"/>
    <property type="match status" value="1"/>
</dbReference>
<evidence type="ECO:0000256" key="3">
    <source>
        <dbReference type="ARBA" id="ARBA00023015"/>
    </source>
</evidence>